<organism evidence="2">
    <name type="scientific">Klebsiella pneumoniae</name>
    <dbReference type="NCBI Taxonomy" id="573"/>
    <lineage>
        <taxon>Bacteria</taxon>
        <taxon>Pseudomonadati</taxon>
        <taxon>Pseudomonadota</taxon>
        <taxon>Gammaproteobacteria</taxon>
        <taxon>Enterobacterales</taxon>
        <taxon>Enterobacteriaceae</taxon>
        <taxon>Klebsiella/Raoultella group</taxon>
        <taxon>Klebsiella</taxon>
        <taxon>Klebsiella pneumoniae complex</taxon>
    </lineage>
</organism>
<name>A0A483HAD4_KLEPN</name>
<accession>A0A483HAD4</accession>
<proteinExistence type="predicted"/>
<keyword evidence="1" id="KW-0472">Membrane</keyword>
<feature type="transmembrane region" description="Helical" evidence="1">
    <location>
        <begin position="78"/>
        <end position="98"/>
    </location>
</feature>
<keyword evidence="1" id="KW-1133">Transmembrane helix</keyword>
<evidence type="ECO:0000313" key="2">
    <source>
        <dbReference type="EMBL" id="TCX16549.1"/>
    </source>
</evidence>
<reference evidence="2" key="1">
    <citation type="submission" date="2019-01" db="EMBL/GenBank/DDBJ databases">
        <authorList>
            <person name="Lista F."/>
            <person name="Anselmo A."/>
        </authorList>
    </citation>
    <scope>NUCLEOTIDE SEQUENCE</scope>
    <source>
        <strain evidence="2">15S</strain>
    </source>
</reference>
<comment type="caution">
    <text evidence="2">The sequence shown here is derived from an EMBL/GenBank/DDBJ whole genome shotgun (WGS) entry which is preliminary data.</text>
</comment>
<keyword evidence="1" id="KW-0812">Transmembrane</keyword>
<dbReference type="EMBL" id="SDCH01000029">
    <property type="protein sequence ID" value="TCX16549.1"/>
    <property type="molecule type" value="Genomic_DNA"/>
</dbReference>
<feature type="transmembrane region" description="Helical" evidence="1">
    <location>
        <begin position="118"/>
        <end position="137"/>
    </location>
</feature>
<evidence type="ECO:0000256" key="1">
    <source>
        <dbReference type="SAM" id="Phobius"/>
    </source>
</evidence>
<gene>
    <name evidence="2" type="ORF">ETE65_21775</name>
</gene>
<feature type="transmembrane region" description="Helical" evidence="1">
    <location>
        <begin position="20"/>
        <end position="37"/>
    </location>
</feature>
<feature type="transmembrane region" description="Helical" evidence="1">
    <location>
        <begin position="43"/>
        <end position="66"/>
    </location>
</feature>
<sequence length="366" mass="42552">MLLQKNHFITWLNIMKIKLISILAYTLSFSIIGVVLLESNRPRFFMGSTIIYMIGLVVLFHYFNWLKLNEKNLLKQPLFIAAVTVPLQLFVLYGLWAWDGHNLDFTSDGFNRFLDISKLPLLILASSVPLAAIVSNIHRTTQTENQIEKTQKQISLVIEKNKTDSYYSHLKSYADIFQTMPKFKVSRLNKNEGSIEQIELSIVHPYTLYKNIFKSSSIDNGYNTNVDNDFIEKTQNFYNNINKSLNSNKSTFDNQLFSLQLIESNIIQLCRLLGIDYKYQEHLFSIVLERPQPNEEAISISFSDEKQLKQMLWGLRDVLIELYVLIDKEPIVFQMGKNKGDYIPDYALYDERLFGSILPISNDNRI</sequence>
<protein>
    <submittedName>
        <fullName evidence="2">Uncharacterized protein</fullName>
    </submittedName>
</protein>
<dbReference type="AlphaFoldDB" id="A0A483HAD4"/>